<evidence type="ECO:0000256" key="5">
    <source>
        <dbReference type="SAM" id="MobiDB-lite"/>
    </source>
</evidence>
<evidence type="ECO:0000313" key="9">
    <source>
        <dbReference type="EMBL" id="KAJ6650053.1"/>
    </source>
</evidence>
<dbReference type="InterPro" id="IPR045180">
    <property type="entry name" value="La_dom_prot"/>
</dbReference>
<gene>
    <name evidence="9" type="primary">La</name>
    <name evidence="9" type="ORF">Bhyg_05296</name>
</gene>
<dbReference type="InterPro" id="IPR036388">
    <property type="entry name" value="WH-like_DNA-bd_sf"/>
</dbReference>
<evidence type="ECO:0000256" key="2">
    <source>
        <dbReference type="ARBA" id="ARBA00022884"/>
    </source>
</evidence>
<protein>
    <submittedName>
        <fullName evidence="9">La protein like</fullName>
    </submittedName>
</protein>
<dbReference type="SUPFAM" id="SSF54928">
    <property type="entry name" value="RNA-binding domain, RBD"/>
    <property type="match status" value="2"/>
</dbReference>
<feature type="domain" description="XRRM" evidence="8">
    <location>
        <begin position="245"/>
        <end position="363"/>
    </location>
</feature>
<dbReference type="InterPro" id="IPR006630">
    <property type="entry name" value="La_HTH"/>
</dbReference>
<dbReference type="GO" id="GO:0005829">
    <property type="term" value="C:cytosol"/>
    <property type="evidence" value="ECO:0007669"/>
    <property type="project" value="TreeGrafter"/>
</dbReference>
<evidence type="ECO:0000256" key="1">
    <source>
        <dbReference type="ARBA" id="ARBA00004123"/>
    </source>
</evidence>
<dbReference type="EMBL" id="WJQU01000001">
    <property type="protein sequence ID" value="KAJ6650053.1"/>
    <property type="molecule type" value="Genomic_DNA"/>
</dbReference>
<dbReference type="InterPro" id="IPR036390">
    <property type="entry name" value="WH_DNA-bd_sf"/>
</dbReference>
<dbReference type="SUPFAM" id="SSF46785">
    <property type="entry name" value="Winged helix' DNA-binding domain"/>
    <property type="match status" value="1"/>
</dbReference>
<evidence type="ECO:0000256" key="3">
    <source>
        <dbReference type="ARBA" id="ARBA00023242"/>
    </source>
</evidence>
<feature type="domain" description="RRM" evidence="6">
    <location>
        <begin position="138"/>
        <end position="212"/>
    </location>
</feature>
<feature type="compositionally biased region" description="Basic residues" evidence="5">
    <location>
        <begin position="352"/>
        <end position="362"/>
    </location>
</feature>
<dbReference type="PROSITE" id="PS50102">
    <property type="entry name" value="RRM"/>
    <property type="match status" value="1"/>
</dbReference>
<dbReference type="InterPro" id="IPR000504">
    <property type="entry name" value="RRM_dom"/>
</dbReference>
<dbReference type="Gene3D" id="3.30.70.330">
    <property type="match status" value="2"/>
</dbReference>
<comment type="subcellular location">
    <subcellularLocation>
        <location evidence="1">Nucleus</location>
    </subcellularLocation>
</comment>
<dbReference type="Gene3D" id="1.10.10.10">
    <property type="entry name" value="Winged helix-like DNA-binding domain superfamily/Winged helix DNA-binding domain"/>
    <property type="match status" value="1"/>
</dbReference>
<dbReference type="GO" id="GO:0045727">
    <property type="term" value="P:positive regulation of translation"/>
    <property type="evidence" value="ECO:0007669"/>
    <property type="project" value="TreeGrafter"/>
</dbReference>
<dbReference type="Proteomes" id="UP001151699">
    <property type="component" value="Chromosome A"/>
</dbReference>
<dbReference type="PROSITE" id="PS50961">
    <property type="entry name" value="HTH_LA"/>
    <property type="match status" value="1"/>
</dbReference>
<dbReference type="InterPro" id="IPR014886">
    <property type="entry name" value="La_xRRM"/>
</dbReference>
<dbReference type="Pfam" id="PF08777">
    <property type="entry name" value="RRM_3"/>
    <property type="match status" value="1"/>
</dbReference>
<dbReference type="CDD" id="cd12291">
    <property type="entry name" value="RRM1_La"/>
    <property type="match status" value="1"/>
</dbReference>
<organism evidence="9 10">
    <name type="scientific">Pseudolycoriella hygida</name>
    <dbReference type="NCBI Taxonomy" id="35572"/>
    <lineage>
        <taxon>Eukaryota</taxon>
        <taxon>Metazoa</taxon>
        <taxon>Ecdysozoa</taxon>
        <taxon>Arthropoda</taxon>
        <taxon>Hexapoda</taxon>
        <taxon>Insecta</taxon>
        <taxon>Pterygota</taxon>
        <taxon>Neoptera</taxon>
        <taxon>Endopterygota</taxon>
        <taxon>Diptera</taxon>
        <taxon>Nematocera</taxon>
        <taxon>Sciaroidea</taxon>
        <taxon>Sciaridae</taxon>
        <taxon>Pseudolycoriella</taxon>
    </lineage>
</organism>
<dbReference type="Pfam" id="PF05383">
    <property type="entry name" value="La"/>
    <property type="match status" value="1"/>
</dbReference>
<dbReference type="InterPro" id="IPR035979">
    <property type="entry name" value="RBD_domain_sf"/>
</dbReference>
<dbReference type="PANTHER" id="PTHR22792:SF166">
    <property type="entry name" value="LUPUS LA PROTEIN HOMOLOG"/>
    <property type="match status" value="1"/>
</dbReference>
<accession>A0A9Q0NH70</accession>
<proteinExistence type="predicted"/>
<dbReference type="GO" id="GO:0008033">
    <property type="term" value="P:tRNA processing"/>
    <property type="evidence" value="ECO:0007669"/>
    <property type="project" value="TreeGrafter"/>
</dbReference>
<dbReference type="PROSITE" id="PS51939">
    <property type="entry name" value="XRRM"/>
    <property type="match status" value="1"/>
</dbReference>
<evidence type="ECO:0000256" key="4">
    <source>
        <dbReference type="PROSITE-ProRule" id="PRU00332"/>
    </source>
</evidence>
<dbReference type="GO" id="GO:0005634">
    <property type="term" value="C:nucleus"/>
    <property type="evidence" value="ECO:0007669"/>
    <property type="project" value="UniProtKB-SubCell"/>
</dbReference>
<keyword evidence="3" id="KW-0539">Nucleus</keyword>
<dbReference type="PANTHER" id="PTHR22792">
    <property type="entry name" value="LUPUS LA PROTEIN-RELATED"/>
    <property type="match status" value="1"/>
</dbReference>
<dbReference type="GO" id="GO:0003729">
    <property type="term" value="F:mRNA binding"/>
    <property type="evidence" value="ECO:0007669"/>
    <property type="project" value="TreeGrafter"/>
</dbReference>
<name>A0A9Q0NH70_9DIPT</name>
<dbReference type="OrthoDB" id="439993at2759"/>
<dbReference type="SMART" id="SM00360">
    <property type="entry name" value="RRM"/>
    <property type="match status" value="1"/>
</dbReference>
<dbReference type="GO" id="GO:1990904">
    <property type="term" value="C:ribonucleoprotein complex"/>
    <property type="evidence" value="ECO:0007669"/>
    <property type="project" value="UniProtKB-UniRule"/>
</dbReference>
<dbReference type="InterPro" id="IPR002344">
    <property type="entry name" value="Lupus_La"/>
</dbReference>
<evidence type="ECO:0000259" key="8">
    <source>
        <dbReference type="PROSITE" id="PS51939"/>
    </source>
</evidence>
<keyword evidence="2 4" id="KW-0694">RNA-binding</keyword>
<comment type="caution">
    <text evidence="9">The sequence shown here is derived from an EMBL/GenBank/DDBJ whole genome shotgun (WGS) entry which is preliminary data.</text>
</comment>
<reference evidence="9" key="1">
    <citation type="submission" date="2022-07" db="EMBL/GenBank/DDBJ databases">
        <authorList>
            <person name="Trinca V."/>
            <person name="Uliana J.V.C."/>
            <person name="Torres T.T."/>
            <person name="Ward R.J."/>
            <person name="Monesi N."/>
        </authorList>
    </citation>
    <scope>NUCLEOTIDE SEQUENCE</scope>
    <source>
        <strain evidence="9">HSMRA1968</strain>
        <tissue evidence="9">Whole embryos</tissue>
    </source>
</reference>
<dbReference type="PRINTS" id="PR00302">
    <property type="entry name" value="LUPUSLA"/>
</dbReference>
<feature type="domain" description="HTH La-type RNA-binding" evidence="7">
    <location>
        <begin position="34"/>
        <end position="126"/>
    </location>
</feature>
<dbReference type="AlphaFoldDB" id="A0A9Q0NH70"/>
<sequence>MTETENVVALEVAESKADNSMEVPLDAEPIVPTPEPSKELLIKIVKQLEYYFGDANLARDKFLSEEITKDNGWVKLEVLFTFKRLQALTTDADVVCAALDTSDEGLIEISDDRLKIRRHPERPLPEHNEETRKECISRTAYVKGFPLSSEMSDLIDFFDKHEKVVNIVMRKYMDKPTKVSMFKGSVFVSFSTKEQCEEFLKNENLEYDGNKLIRMWQEEYYASKKGDREAQKQKKLDDKPVPKISFPKGALIFFEGFSETVTRELIREAITKLDAEVAYIDYTKGDKKGYIRLSEENSAKTIVDKLEDNKLKISDTEEATVRLVDGEEETEYLAKQVEQLISRRGNTNKGGRGGRFHSRKRHSNNDSQEPSKKRRM</sequence>
<dbReference type="SMART" id="SM00715">
    <property type="entry name" value="LA"/>
    <property type="match status" value="1"/>
</dbReference>
<evidence type="ECO:0000259" key="6">
    <source>
        <dbReference type="PROSITE" id="PS50102"/>
    </source>
</evidence>
<dbReference type="GO" id="GO:0010494">
    <property type="term" value="C:cytoplasmic stress granule"/>
    <property type="evidence" value="ECO:0007669"/>
    <property type="project" value="TreeGrafter"/>
</dbReference>
<keyword evidence="10" id="KW-1185">Reference proteome</keyword>
<dbReference type="InterPro" id="IPR012677">
    <property type="entry name" value="Nucleotide-bd_a/b_plait_sf"/>
</dbReference>
<evidence type="ECO:0000313" key="10">
    <source>
        <dbReference type="Proteomes" id="UP001151699"/>
    </source>
</evidence>
<evidence type="ECO:0000259" key="7">
    <source>
        <dbReference type="PROSITE" id="PS50961"/>
    </source>
</evidence>
<feature type="region of interest" description="Disordered" evidence="5">
    <location>
        <begin position="338"/>
        <end position="376"/>
    </location>
</feature>